<dbReference type="InterPro" id="IPR041628">
    <property type="entry name" value="ChlI/MoxR_AAA_lid"/>
</dbReference>
<protein>
    <submittedName>
        <fullName evidence="2">MoxR-like ATPase</fullName>
        <ecNumber evidence="2">3.6.3.-</ecNumber>
    </submittedName>
</protein>
<evidence type="ECO:0000259" key="1">
    <source>
        <dbReference type="SMART" id="SM00382"/>
    </source>
</evidence>
<evidence type="ECO:0000313" key="2">
    <source>
        <dbReference type="EMBL" id="MET3111338.1"/>
    </source>
</evidence>
<dbReference type="Gene3D" id="3.40.50.300">
    <property type="entry name" value="P-loop containing nucleotide triphosphate hydrolases"/>
    <property type="match status" value="1"/>
</dbReference>
<dbReference type="Proteomes" id="UP001549019">
    <property type="component" value="Unassembled WGS sequence"/>
</dbReference>
<dbReference type="PANTHER" id="PTHR42759:SF5">
    <property type="entry name" value="METHANOL DEHYDROGENASE REGULATOR"/>
    <property type="match status" value="1"/>
</dbReference>
<dbReference type="InterPro" id="IPR027417">
    <property type="entry name" value="P-loop_NTPase"/>
</dbReference>
<dbReference type="InterPro" id="IPR003593">
    <property type="entry name" value="AAA+_ATPase"/>
</dbReference>
<dbReference type="RefSeq" id="WP_230822223.1">
    <property type="nucleotide sequence ID" value="NZ_JAJNCU010000005.1"/>
</dbReference>
<dbReference type="SUPFAM" id="SSF52540">
    <property type="entry name" value="P-loop containing nucleoside triphosphate hydrolases"/>
    <property type="match status" value="1"/>
</dbReference>
<dbReference type="Pfam" id="PF17863">
    <property type="entry name" value="AAA_lid_2"/>
    <property type="match status" value="1"/>
</dbReference>
<dbReference type="PIRSF" id="PIRSF002849">
    <property type="entry name" value="AAA_ATPase_chaperone_MoxR_prd"/>
    <property type="match status" value="1"/>
</dbReference>
<dbReference type="Pfam" id="PF07726">
    <property type="entry name" value="AAA_3"/>
    <property type="match status" value="1"/>
</dbReference>
<dbReference type="InterPro" id="IPR011703">
    <property type="entry name" value="ATPase_AAA-3"/>
</dbReference>
<keyword evidence="3" id="KW-1185">Reference proteome</keyword>
<gene>
    <name evidence="2" type="ORF">ABHD89_001753</name>
</gene>
<dbReference type="EMBL" id="JBDZDV010000004">
    <property type="protein sequence ID" value="MET3111338.1"/>
    <property type="molecule type" value="Genomic_DNA"/>
</dbReference>
<dbReference type="InterPro" id="IPR050764">
    <property type="entry name" value="CbbQ/NirQ/NorQ/GpvN"/>
</dbReference>
<sequence>MSVAGYLNDLKQEIGKVLVGQEEVIDLIFISIIQKGHILFESVPGTGKTVLAKSISKVLGGDFSRVQFTPDVLPTDITGMNIYNPKTQAFELNRGPVMTNILLDDEINRATPRTQSALLEVMEEGQVTIDGVTHPVDSPFIVLATQNPIESKQGTFDLPEAQMDRFFLKIDLGYPSFENERMMLDLHRGDGPRDAVNQVLSLDIIREVQAEAEKIHINRTVKDYIINLIHRTRSHEHIALGASPRGTIALMQAAIGAALINGRDYVTPDDVKYIAPYVLTHRIVLNIEGMTLTSEKEVMERILRSTEVPVEYGVERDEV</sequence>
<evidence type="ECO:0000313" key="3">
    <source>
        <dbReference type="Proteomes" id="UP001549019"/>
    </source>
</evidence>
<feature type="domain" description="AAA+ ATPase" evidence="1">
    <location>
        <begin position="34"/>
        <end position="176"/>
    </location>
</feature>
<dbReference type="EC" id="3.6.3.-" evidence="2"/>
<proteinExistence type="predicted"/>
<dbReference type="PANTHER" id="PTHR42759">
    <property type="entry name" value="MOXR FAMILY PROTEIN"/>
    <property type="match status" value="1"/>
</dbReference>
<dbReference type="GO" id="GO:0016787">
    <property type="term" value="F:hydrolase activity"/>
    <property type="evidence" value="ECO:0007669"/>
    <property type="project" value="UniProtKB-KW"/>
</dbReference>
<name>A0ABV2EA91_9STAP</name>
<dbReference type="Gene3D" id="1.10.8.80">
    <property type="entry name" value="Magnesium chelatase subunit I, C-Terminal domain"/>
    <property type="match status" value="1"/>
</dbReference>
<reference evidence="2 3" key="1">
    <citation type="submission" date="2024-05" db="EMBL/GenBank/DDBJ databases">
        <title>Genomic Encyclopedia of Type Strains, Phase IV (KMG-IV): sequencing the most valuable type-strain genomes for metagenomic binning, comparative biology and taxonomic classification.</title>
        <authorList>
            <person name="Goeker M."/>
        </authorList>
    </citation>
    <scope>NUCLEOTIDE SEQUENCE [LARGE SCALE GENOMIC DNA]</scope>
    <source>
        <strain evidence="2 3">DSM 25286</strain>
    </source>
</reference>
<keyword evidence="2" id="KW-0378">Hydrolase</keyword>
<accession>A0ABV2EA91</accession>
<comment type="caution">
    <text evidence="2">The sequence shown here is derived from an EMBL/GenBank/DDBJ whole genome shotgun (WGS) entry which is preliminary data.</text>
</comment>
<dbReference type="SMART" id="SM00382">
    <property type="entry name" value="AAA"/>
    <property type="match status" value="1"/>
</dbReference>
<organism evidence="2 3">
    <name type="scientific">Salinicoccus halitifaciens</name>
    <dbReference type="NCBI Taxonomy" id="1073415"/>
    <lineage>
        <taxon>Bacteria</taxon>
        <taxon>Bacillati</taxon>
        <taxon>Bacillota</taxon>
        <taxon>Bacilli</taxon>
        <taxon>Bacillales</taxon>
        <taxon>Staphylococcaceae</taxon>
        <taxon>Salinicoccus</taxon>
    </lineage>
</organism>